<dbReference type="Proteomes" id="UP000296374">
    <property type="component" value="Chromosome"/>
</dbReference>
<accession>A0A4P7HLM7</accession>
<dbReference type="AlphaFoldDB" id="A0A4P7HLM7"/>
<dbReference type="KEGG" id="plia:E4191_10800"/>
<proteinExistence type="predicted"/>
<evidence type="ECO:0000313" key="3">
    <source>
        <dbReference type="Proteomes" id="UP000296374"/>
    </source>
</evidence>
<feature type="chain" id="PRO_5020442442" evidence="1">
    <location>
        <begin position="24"/>
        <end position="422"/>
    </location>
</feature>
<sequence>MSQFASKILLIALVTIFAASSGAAQELKLTAKGSVQLQVASARNRVLGVNVIDDLRDGLKVRWLQDTQVVPFDVWDRSGFDIRPDRPNDWSRLSLTITLSANNQLVQDSYGMELSVVLAASPNTYFYGEQQVPGSHNRVVNSRTFYNPDEFVLVLQELPPVQSIYDSVVALDLDALSANEKLEVIRDLILIYKIDGKKYYLNDLARAVGFYLRDGHDLPYAEVDFLQQLHMTTHFESHSLQDQAVALHALAFSIISANASRAALAGTDAVTYITIAKTLLNQIAIPDSPPDGTPYSEGVQKALVLKTQIACLEDSFLCLDEIRRIQSIVVNNPIDIAYMRPILQSQSTALMDLSTQLVRNRSSIETFATEIASDSILANEWILLSCLLDEHDGRLRRLGLNRELRKVFDLADMIRIKSGANC</sequence>
<organism evidence="2 3">
    <name type="scientific">Paracoccus liaowanqingii</name>
    <dbReference type="NCBI Taxonomy" id="2560053"/>
    <lineage>
        <taxon>Bacteria</taxon>
        <taxon>Pseudomonadati</taxon>
        <taxon>Pseudomonadota</taxon>
        <taxon>Alphaproteobacteria</taxon>
        <taxon>Rhodobacterales</taxon>
        <taxon>Paracoccaceae</taxon>
        <taxon>Paracoccus</taxon>
    </lineage>
</organism>
<dbReference type="RefSeq" id="WP_135313417.1">
    <property type="nucleotide sequence ID" value="NZ_CP038439.1"/>
</dbReference>
<keyword evidence="1" id="KW-0732">Signal</keyword>
<dbReference type="EMBL" id="CP038439">
    <property type="protein sequence ID" value="QBX35134.1"/>
    <property type="molecule type" value="Genomic_DNA"/>
</dbReference>
<name>A0A4P7HLM7_9RHOB</name>
<feature type="signal peptide" evidence="1">
    <location>
        <begin position="1"/>
        <end position="23"/>
    </location>
</feature>
<evidence type="ECO:0000313" key="2">
    <source>
        <dbReference type="EMBL" id="QBX35134.1"/>
    </source>
</evidence>
<protein>
    <submittedName>
        <fullName evidence="2">Uncharacterized protein</fullName>
    </submittedName>
</protein>
<reference evidence="3" key="1">
    <citation type="submission" date="2019-03" db="EMBL/GenBank/DDBJ databases">
        <authorList>
            <person name="Li J."/>
        </authorList>
    </citation>
    <scope>NUCLEOTIDE SEQUENCE [LARGE SCALE GENOMIC DNA]</scope>
    <source>
        <strain evidence="3">2251</strain>
    </source>
</reference>
<gene>
    <name evidence="2" type="ORF">E4191_10800</name>
</gene>
<evidence type="ECO:0000256" key="1">
    <source>
        <dbReference type="SAM" id="SignalP"/>
    </source>
</evidence>